<feature type="compositionally biased region" description="Low complexity" evidence="1">
    <location>
        <begin position="8"/>
        <end position="19"/>
    </location>
</feature>
<evidence type="ECO:0000256" key="1">
    <source>
        <dbReference type="SAM" id="MobiDB-lite"/>
    </source>
</evidence>
<comment type="caution">
    <text evidence="2">The sequence shown here is derived from an EMBL/GenBank/DDBJ whole genome shotgun (WGS) entry which is preliminary data.</text>
</comment>
<proteinExistence type="predicted"/>
<dbReference type="EMBL" id="JAVRRG010000014">
    <property type="protein sequence ID" value="KAK5098494.1"/>
    <property type="molecule type" value="Genomic_DNA"/>
</dbReference>
<protein>
    <submittedName>
        <fullName evidence="2">Uncharacterized protein</fullName>
    </submittedName>
</protein>
<feature type="compositionally biased region" description="Basic and acidic residues" evidence="1">
    <location>
        <begin position="148"/>
        <end position="171"/>
    </location>
</feature>
<gene>
    <name evidence="2" type="ORF">LTR24_001813</name>
</gene>
<accession>A0ABR0KJL4</accession>
<sequence>MSVEAKLSKLSLNLKNTNSPRGSNTNLNGLADGAPDSWEDEVSEDGPVDAPGPSLKQVNSIDDGPGPPPPTPISAQNTDPLSRGWETSQVAQSAKPTPRNPGAPRDSSEKRPEKTASTANRMIAGALGIKAPKKSEEQKQYDNALRQAEIKRKNREREQRELDKLEDEKAKAAVWTD</sequence>
<name>A0ABR0KJL4_9EURO</name>
<feature type="region of interest" description="Disordered" evidence="1">
    <location>
        <begin position="1"/>
        <end position="177"/>
    </location>
</feature>
<keyword evidence="3" id="KW-1185">Reference proteome</keyword>
<feature type="compositionally biased region" description="Polar residues" evidence="1">
    <location>
        <begin position="73"/>
        <end position="95"/>
    </location>
</feature>
<dbReference type="Proteomes" id="UP001345013">
    <property type="component" value="Unassembled WGS sequence"/>
</dbReference>
<evidence type="ECO:0000313" key="2">
    <source>
        <dbReference type="EMBL" id="KAK5098494.1"/>
    </source>
</evidence>
<feature type="compositionally biased region" description="Acidic residues" evidence="1">
    <location>
        <begin position="37"/>
        <end position="47"/>
    </location>
</feature>
<evidence type="ECO:0000313" key="3">
    <source>
        <dbReference type="Proteomes" id="UP001345013"/>
    </source>
</evidence>
<organism evidence="2 3">
    <name type="scientific">Lithohypha guttulata</name>
    <dbReference type="NCBI Taxonomy" id="1690604"/>
    <lineage>
        <taxon>Eukaryota</taxon>
        <taxon>Fungi</taxon>
        <taxon>Dikarya</taxon>
        <taxon>Ascomycota</taxon>
        <taxon>Pezizomycotina</taxon>
        <taxon>Eurotiomycetes</taxon>
        <taxon>Chaetothyriomycetidae</taxon>
        <taxon>Chaetothyriales</taxon>
        <taxon>Trichomeriaceae</taxon>
        <taxon>Lithohypha</taxon>
    </lineage>
</organism>
<reference evidence="2 3" key="1">
    <citation type="submission" date="2023-08" db="EMBL/GenBank/DDBJ databases">
        <title>Black Yeasts Isolated from many extreme environments.</title>
        <authorList>
            <person name="Coleine C."/>
            <person name="Stajich J.E."/>
            <person name="Selbmann L."/>
        </authorList>
    </citation>
    <scope>NUCLEOTIDE SEQUENCE [LARGE SCALE GENOMIC DNA]</scope>
    <source>
        <strain evidence="2 3">CCFEE 5885</strain>
    </source>
</reference>